<organism evidence="11 12">
    <name type="scientific">Juglans regia</name>
    <name type="common">English walnut</name>
    <dbReference type="NCBI Taxonomy" id="51240"/>
    <lineage>
        <taxon>Eukaryota</taxon>
        <taxon>Viridiplantae</taxon>
        <taxon>Streptophyta</taxon>
        <taxon>Embryophyta</taxon>
        <taxon>Tracheophyta</taxon>
        <taxon>Spermatophyta</taxon>
        <taxon>Magnoliopsida</taxon>
        <taxon>eudicotyledons</taxon>
        <taxon>Gunneridae</taxon>
        <taxon>Pentapetalae</taxon>
        <taxon>rosids</taxon>
        <taxon>fabids</taxon>
        <taxon>Fagales</taxon>
        <taxon>Juglandaceae</taxon>
        <taxon>Juglans</taxon>
    </lineage>
</organism>
<sequence>MESNPTTTTNSSTFPTQTPATDTETPPQTQPFKSLSFSNGSGLKPHNHQSTVRPPASAPLPIMVVCSYKECLKNHAASMGGLALDGCGEFLPSPSATHSDPTSLKCGACGCHRNFHRRGTEDPAPKVLSIHRLSSPSPSPSPNTVCSPPPLSHLPPSQYYYSSVPQMLMSLSTASPKPSNEHRQGSNPPVTRAENPLGRKRFRTKFTQEQKQKMFLFCERLGWKMPKSNEMLVEFCNEVGVNRRVLKVWMHNNKNPLRKKEMGFGHNSGVNDDNGNGGRVSFETNAYSCKKEIDNNEDASPNLHVSANGSPNC</sequence>
<dbReference type="Gene3D" id="1.10.10.60">
    <property type="entry name" value="Homeodomain-like"/>
    <property type="match status" value="1"/>
</dbReference>
<evidence type="ECO:0000256" key="4">
    <source>
        <dbReference type="ARBA" id="ARBA00022833"/>
    </source>
</evidence>
<evidence type="ECO:0000313" key="12">
    <source>
        <dbReference type="RefSeq" id="XP_018845220.1"/>
    </source>
</evidence>
<dbReference type="GO" id="GO:0003700">
    <property type="term" value="F:DNA-binding transcription factor activity"/>
    <property type="evidence" value="ECO:0000318"/>
    <property type="project" value="GO_Central"/>
</dbReference>
<keyword evidence="6" id="KW-0238">DNA-binding</keyword>
<dbReference type="NCBIfam" id="TIGR01566">
    <property type="entry name" value="ZF_HD_prot_N"/>
    <property type="match status" value="1"/>
</dbReference>
<evidence type="ECO:0000256" key="6">
    <source>
        <dbReference type="ARBA" id="ARBA00023125"/>
    </source>
</evidence>
<keyword evidence="11" id="KW-1185">Reference proteome</keyword>
<feature type="region of interest" description="Disordered" evidence="10">
    <location>
        <begin position="260"/>
        <end position="279"/>
    </location>
</feature>
<evidence type="ECO:0000256" key="10">
    <source>
        <dbReference type="SAM" id="MobiDB-lite"/>
    </source>
</evidence>
<proteinExistence type="predicted"/>
<keyword evidence="5" id="KW-0805">Transcription regulation</keyword>
<dbReference type="SUPFAM" id="SSF46689">
    <property type="entry name" value="Homeodomain-like"/>
    <property type="match status" value="1"/>
</dbReference>
<dbReference type="PANTHER" id="PTHR31948:SF72">
    <property type="entry name" value="ZINC-FINGER HOMEODOMAIN PROTEIN 10"/>
    <property type="match status" value="1"/>
</dbReference>
<dbReference type="InterPro" id="IPR009057">
    <property type="entry name" value="Homeodomain-like_sf"/>
</dbReference>
<dbReference type="GO" id="GO:0006355">
    <property type="term" value="P:regulation of DNA-templated transcription"/>
    <property type="evidence" value="ECO:0000318"/>
    <property type="project" value="GO_Central"/>
</dbReference>
<dbReference type="Proteomes" id="UP000235220">
    <property type="component" value="Chromosome 16"/>
</dbReference>
<keyword evidence="4" id="KW-0862">Zinc</keyword>
<evidence type="ECO:0000256" key="2">
    <source>
        <dbReference type="ARBA" id="ARBA00022723"/>
    </source>
</evidence>
<evidence type="ECO:0000256" key="5">
    <source>
        <dbReference type="ARBA" id="ARBA00023015"/>
    </source>
</evidence>
<feature type="region of interest" description="Disordered" evidence="10">
    <location>
        <begin position="171"/>
        <end position="199"/>
    </location>
</feature>
<protein>
    <submittedName>
        <fullName evidence="12">Zinc-finger homeodomain protein 11-like</fullName>
    </submittedName>
</protein>
<dbReference type="PANTHER" id="PTHR31948">
    <property type="entry name" value="ZINC-FINGER HOMEODOMAIN PROTEIN 2"/>
    <property type="match status" value="1"/>
</dbReference>
<comment type="subcellular location">
    <subcellularLocation>
        <location evidence="1">Nucleus</location>
    </subcellularLocation>
</comment>
<feature type="region of interest" description="Disordered" evidence="10">
    <location>
        <begin position="1"/>
        <end position="56"/>
    </location>
</feature>
<evidence type="ECO:0000256" key="9">
    <source>
        <dbReference type="ARBA" id="ARBA00023242"/>
    </source>
</evidence>
<keyword evidence="8" id="KW-0804">Transcription</keyword>
<dbReference type="RefSeq" id="XP_018845220.1">
    <property type="nucleotide sequence ID" value="XM_018989675.2"/>
</dbReference>
<dbReference type="GO" id="GO:0000976">
    <property type="term" value="F:transcription cis-regulatory region binding"/>
    <property type="evidence" value="ECO:0000318"/>
    <property type="project" value="GO_Central"/>
</dbReference>
<keyword evidence="9" id="KW-0539">Nucleus</keyword>
<dbReference type="OrthoDB" id="1929626at2759"/>
<evidence type="ECO:0000256" key="1">
    <source>
        <dbReference type="ARBA" id="ARBA00004123"/>
    </source>
</evidence>
<dbReference type="Pfam" id="PF04770">
    <property type="entry name" value="ZF-HD_dimer"/>
    <property type="match status" value="1"/>
</dbReference>
<dbReference type="InterPro" id="IPR006456">
    <property type="entry name" value="ZF_HD_homeobox_Cys/His_dimer"/>
</dbReference>
<feature type="compositionally biased region" description="Low complexity" evidence="10">
    <location>
        <begin position="1"/>
        <end position="19"/>
    </location>
</feature>
<dbReference type="KEGG" id="jre:109009253"/>
<dbReference type="FunCoup" id="A0A2I4GMU7">
    <property type="interactions" value="5"/>
</dbReference>
<dbReference type="InterPro" id="IPR006455">
    <property type="entry name" value="Homeodomain_ZF_HD"/>
</dbReference>
<evidence type="ECO:0000256" key="3">
    <source>
        <dbReference type="ARBA" id="ARBA00022771"/>
    </source>
</evidence>
<reference evidence="12" key="1">
    <citation type="submission" date="2025-08" db="UniProtKB">
        <authorList>
            <consortium name="RefSeq"/>
        </authorList>
    </citation>
    <scope>IDENTIFICATION</scope>
    <source>
        <tissue evidence="12">Leaves</tissue>
    </source>
</reference>
<dbReference type="NCBIfam" id="TIGR01565">
    <property type="entry name" value="homeo_ZF_HD"/>
    <property type="match status" value="1"/>
</dbReference>
<gene>
    <name evidence="12" type="primary">LOC109009253</name>
</gene>
<keyword evidence="7" id="KW-0371">Homeobox</keyword>
<dbReference type="Gramene" id="Jr16_11790_p1">
    <property type="protein sequence ID" value="cds.Jr16_11790_p1"/>
    <property type="gene ID" value="Jr16_11790"/>
</dbReference>
<evidence type="ECO:0000256" key="8">
    <source>
        <dbReference type="ARBA" id="ARBA00023163"/>
    </source>
</evidence>
<dbReference type="GO" id="GO:0008270">
    <property type="term" value="F:zinc ion binding"/>
    <property type="evidence" value="ECO:0007669"/>
    <property type="project" value="UniProtKB-KW"/>
</dbReference>
<dbReference type="AlphaFoldDB" id="A0A2I4GMU7"/>
<dbReference type="PROSITE" id="PS51523">
    <property type="entry name" value="ZF_HD_DIMER"/>
    <property type="match status" value="1"/>
</dbReference>
<evidence type="ECO:0000313" key="11">
    <source>
        <dbReference type="Proteomes" id="UP000235220"/>
    </source>
</evidence>
<dbReference type="GeneID" id="109009253"/>
<evidence type="ECO:0000256" key="7">
    <source>
        <dbReference type="ARBA" id="ARBA00023155"/>
    </source>
</evidence>
<dbReference type="STRING" id="51240.A0A2I4GMU7"/>
<keyword evidence="2" id="KW-0479">Metal-binding</keyword>
<dbReference type="GO" id="GO:0005634">
    <property type="term" value="C:nucleus"/>
    <property type="evidence" value="ECO:0000318"/>
    <property type="project" value="GO_Central"/>
</dbReference>
<name>A0A2I4GMU7_JUGRE</name>
<feature type="compositionally biased region" description="Polar residues" evidence="10">
    <location>
        <begin position="20"/>
        <end position="41"/>
    </location>
</feature>
<accession>A0A2I4GMU7</accession>
<keyword evidence="3" id="KW-0863">Zinc-finger</keyword>